<keyword evidence="1" id="KW-0732">Signal</keyword>
<gene>
    <name evidence="2" type="ORF">V22_24050</name>
</gene>
<evidence type="ECO:0000313" key="2">
    <source>
        <dbReference type="EMBL" id="QDT65158.1"/>
    </source>
</evidence>
<dbReference type="Proteomes" id="UP000319976">
    <property type="component" value="Chromosome"/>
</dbReference>
<feature type="chain" id="PRO_5021998080" evidence="1">
    <location>
        <begin position="20"/>
        <end position="143"/>
    </location>
</feature>
<organism evidence="2 3">
    <name type="scientific">Calycomorphotria hydatis</name>
    <dbReference type="NCBI Taxonomy" id="2528027"/>
    <lineage>
        <taxon>Bacteria</taxon>
        <taxon>Pseudomonadati</taxon>
        <taxon>Planctomycetota</taxon>
        <taxon>Planctomycetia</taxon>
        <taxon>Planctomycetales</taxon>
        <taxon>Planctomycetaceae</taxon>
        <taxon>Calycomorphotria</taxon>
    </lineage>
</organism>
<dbReference type="PROSITE" id="PS51257">
    <property type="entry name" value="PROKAR_LIPOPROTEIN"/>
    <property type="match status" value="1"/>
</dbReference>
<dbReference type="AlphaFoldDB" id="A0A517T9V7"/>
<accession>A0A517T9V7</accession>
<proteinExistence type="predicted"/>
<evidence type="ECO:0000256" key="1">
    <source>
        <dbReference type="SAM" id="SignalP"/>
    </source>
</evidence>
<reference evidence="2 3" key="1">
    <citation type="submission" date="2019-02" db="EMBL/GenBank/DDBJ databases">
        <title>Deep-cultivation of Planctomycetes and their phenomic and genomic characterization uncovers novel biology.</title>
        <authorList>
            <person name="Wiegand S."/>
            <person name="Jogler M."/>
            <person name="Boedeker C."/>
            <person name="Pinto D."/>
            <person name="Vollmers J."/>
            <person name="Rivas-Marin E."/>
            <person name="Kohn T."/>
            <person name="Peeters S.H."/>
            <person name="Heuer A."/>
            <person name="Rast P."/>
            <person name="Oberbeckmann S."/>
            <person name="Bunk B."/>
            <person name="Jeske O."/>
            <person name="Meyerdierks A."/>
            <person name="Storesund J.E."/>
            <person name="Kallscheuer N."/>
            <person name="Luecker S."/>
            <person name="Lage O.M."/>
            <person name="Pohl T."/>
            <person name="Merkel B.J."/>
            <person name="Hornburger P."/>
            <person name="Mueller R.-W."/>
            <person name="Bruemmer F."/>
            <person name="Labrenz M."/>
            <person name="Spormann A.M."/>
            <person name="Op den Camp H."/>
            <person name="Overmann J."/>
            <person name="Amann R."/>
            <person name="Jetten M.S.M."/>
            <person name="Mascher T."/>
            <person name="Medema M.H."/>
            <person name="Devos D.P."/>
            <person name="Kaster A.-K."/>
            <person name="Ovreas L."/>
            <person name="Rohde M."/>
            <person name="Galperin M.Y."/>
            <person name="Jogler C."/>
        </authorList>
    </citation>
    <scope>NUCLEOTIDE SEQUENCE [LARGE SCALE GENOMIC DNA]</scope>
    <source>
        <strain evidence="2 3">V22</strain>
    </source>
</reference>
<protein>
    <submittedName>
        <fullName evidence="2">Uncharacterized protein</fullName>
    </submittedName>
</protein>
<dbReference type="KEGG" id="chya:V22_24050"/>
<name>A0A517T9V7_9PLAN</name>
<dbReference type="EMBL" id="CP036316">
    <property type="protein sequence ID" value="QDT65158.1"/>
    <property type="molecule type" value="Genomic_DNA"/>
</dbReference>
<feature type="signal peptide" evidence="1">
    <location>
        <begin position="1"/>
        <end position="19"/>
    </location>
</feature>
<dbReference type="RefSeq" id="WP_145262935.1">
    <property type="nucleotide sequence ID" value="NZ_CP036316.1"/>
</dbReference>
<sequence length="143" mass="15326" precursor="true">MIRCHLSIVTLLCMLSLSAGCGSGADADYVPLSGTISLNGDQEISGGIVATADPATYGNDELKPPTAHAAIENGRFKFLKNQRPSAGTYIFSFRIVDKSNPANFNTDEPGAFKILYRKTITIPDSGDTNLTVELAEEERVSNK</sequence>
<keyword evidence="3" id="KW-1185">Reference proteome</keyword>
<evidence type="ECO:0000313" key="3">
    <source>
        <dbReference type="Proteomes" id="UP000319976"/>
    </source>
</evidence>